<feature type="transmembrane region" description="Helical" evidence="10">
    <location>
        <begin position="907"/>
        <end position="926"/>
    </location>
</feature>
<evidence type="ECO:0000256" key="8">
    <source>
        <dbReference type="ARBA" id="ARBA00023136"/>
    </source>
</evidence>
<protein>
    <submittedName>
        <fullName evidence="11">Efflux RND transporter permease subunit</fullName>
    </submittedName>
</protein>
<feature type="transmembrane region" description="Helical" evidence="10">
    <location>
        <begin position="991"/>
        <end position="1014"/>
    </location>
</feature>
<keyword evidence="3" id="KW-0813">Transport</keyword>
<dbReference type="PANTHER" id="PTHR32063">
    <property type="match status" value="1"/>
</dbReference>
<feature type="transmembrane region" description="Helical" evidence="10">
    <location>
        <begin position="12"/>
        <end position="34"/>
    </location>
</feature>
<dbReference type="GO" id="GO:0015562">
    <property type="term" value="F:efflux transmembrane transporter activity"/>
    <property type="evidence" value="ECO:0007669"/>
    <property type="project" value="InterPro"/>
</dbReference>
<keyword evidence="4" id="KW-1003">Cell membrane</keyword>
<keyword evidence="6 10" id="KW-0812">Transmembrane</keyword>
<dbReference type="Gene3D" id="3.30.70.1320">
    <property type="entry name" value="Multidrug efflux transporter AcrB pore domain like"/>
    <property type="match status" value="1"/>
</dbReference>
<comment type="similarity">
    <text evidence="2">Belongs to the resistance-nodulation-cell division (RND) (TC 2.A.6) family.</text>
</comment>
<feature type="transmembrane region" description="Helical" evidence="10">
    <location>
        <begin position="353"/>
        <end position="369"/>
    </location>
</feature>
<evidence type="ECO:0000256" key="10">
    <source>
        <dbReference type="SAM" id="Phobius"/>
    </source>
</evidence>
<evidence type="ECO:0000256" key="5">
    <source>
        <dbReference type="ARBA" id="ARBA00022519"/>
    </source>
</evidence>
<evidence type="ECO:0000256" key="3">
    <source>
        <dbReference type="ARBA" id="ARBA00022448"/>
    </source>
</evidence>
<feature type="transmembrane region" description="Helical" evidence="10">
    <location>
        <begin position="447"/>
        <end position="467"/>
    </location>
</feature>
<keyword evidence="7 10" id="KW-1133">Transmembrane helix</keyword>
<feature type="transmembrane region" description="Helical" evidence="10">
    <location>
        <begin position="540"/>
        <end position="563"/>
    </location>
</feature>
<dbReference type="GO" id="GO:0042910">
    <property type="term" value="F:xenobiotic transmembrane transporter activity"/>
    <property type="evidence" value="ECO:0007669"/>
    <property type="project" value="TreeGrafter"/>
</dbReference>
<evidence type="ECO:0000313" key="11">
    <source>
        <dbReference type="EMBL" id="UXE64230.1"/>
    </source>
</evidence>
<feature type="transmembrane region" description="Helical" evidence="10">
    <location>
        <begin position="479"/>
        <end position="497"/>
    </location>
</feature>
<dbReference type="Gene3D" id="3.30.70.1430">
    <property type="entry name" value="Multidrug efflux transporter AcrB pore domain"/>
    <property type="match status" value="2"/>
</dbReference>
<dbReference type="KEGG" id="wna:KA717_18085"/>
<keyword evidence="5" id="KW-0997">Cell inner membrane</keyword>
<dbReference type="Pfam" id="PF00873">
    <property type="entry name" value="ACR_tran"/>
    <property type="match status" value="1"/>
</dbReference>
<dbReference type="GO" id="GO:0009636">
    <property type="term" value="P:response to toxic substance"/>
    <property type="evidence" value="ECO:0007669"/>
    <property type="project" value="UniProtKB-ARBA"/>
</dbReference>
<dbReference type="InterPro" id="IPR004764">
    <property type="entry name" value="MdtF-like"/>
</dbReference>
<proteinExistence type="inferred from homology"/>
<dbReference type="PANTHER" id="PTHR32063:SF11">
    <property type="entry name" value="CATION OR DRUG EFFLUX SYSTEM PROTEIN"/>
    <property type="match status" value="1"/>
</dbReference>
<dbReference type="SUPFAM" id="SSF82693">
    <property type="entry name" value="Multidrug efflux transporter AcrB pore domain, PN1, PN2, PC1 and PC2 subdomains"/>
    <property type="match status" value="3"/>
</dbReference>
<organism evidence="11">
    <name type="scientific">Woronichinia naegeliana WA131</name>
    <dbReference type="NCBI Taxonomy" id="2824559"/>
    <lineage>
        <taxon>Bacteria</taxon>
        <taxon>Bacillati</taxon>
        <taxon>Cyanobacteriota</taxon>
        <taxon>Cyanophyceae</taxon>
        <taxon>Synechococcales</taxon>
        <taxon>Coelosphaeriaceae</taxon>
        <taxon>Woronichinia</taxon>
    </lineage>
</organism>
<dbReference type="NCBIfam" id="TIGR00915">
    <property type="entry name" value="2A0602"/>
    <property type="match status" value="1"/>
</dbReference>
<comment type="subcellular location">
    <subcellularLocation>
        <location evidence="1">Cell inner membrane</location>
        <topology evidence="1">Multi-pass membrane protein</topology>
    </subcellularLocation>
</comment>
<sequence length="1096" mass="118723">MLLSISDNFIKKPVLTTVCTIVIVLLGAIALPLLPLAKLPDLAPKQVTVNASYVGSDAKTAEENVTTVLERQINGTEQVIYMNSSTDNTGTSAINVYFPVEMDRNIAQVLVQNNVSIAASSLPEEVNRQGIVTQKQSPSITIAYGFYSEKDAEGKFIYDDLFISNFVDRVVNNEIKRLNGVGSTAIIGVGLYAMRFWLDPDALAARSLSALDVVNAIREQNIQVGAGGINLPPVDAGQKFQINARVLGRFVSPEEAGEIVVKAGQDGTLIRIKDVGYASVGSQSYKQVSLFDGAPAVAFLIYQLPGTNALNTADLVREKMAELKPLFPPGLNAAVATDNTLFVTASLDEAQKTLIEAILLVFLVIFVFLQNWRTTIIPAIAIPVSLIGAMAFALVFGFSLNQLTLFGVILATGLVVDDGILVVEAIETKLSQGMRPMQAALDAMNELTGAVVATSIVLMAVFIPVTFFPGTTGIVYKQFALIMAFSVAISTFNAISFSPSMSAILMRPSTEKHGPLAVFFRWFNRFFDWIREGYGKIVEFLITIRLLVLPLFIAALVGTAWVYSVTPTGFIPEEDQGYFFMLGNSPPGVSIEYTKDIISKVITIVKEREEVEHVLGMGGFSFLGNDSSKSLYFVKLKNWEERPGQKKSVFALLADINRELSMKISGAQVIAVNAPPVDGLSSTGGLDFYLQNRGDLPMDAFIENIQNYMAAARKLPELNPRTIFTQFTFSAPLFEISVQRDKANAQNIDVSSIFQTLGVYMGSSYVNQYVLGGRLYQVYAQAKGSFRSNPQDMSRLYVRSRDGALVQLSNVVDIKQINYPPIVTHFNIYPAVDVQASPAQGFSTGQAMMAMEKLAKEIMPVSIGYEWYGTGYQERQSGGAAPIIFGLAFIMVFLVLAAQYESYIDPTIIMMTVPLAILGAMGAILLRANAQVMTSAVWPTVNNNVYAQVALVMLIGLASKNAILIVEFANQAMDLGMSIPKAAAFAAKERLRPILMTAISGLVGFWPLVIAAGAGAMSRWSLGTAIFGGYLISTMLSLFLVPVLYSLIKEIEERFFKGGGGKSGPSPTAQPKGQASQVPEESGTVAPSLQVSPQND</sequence>
<dbReference type="InterPro" id="IPR001036">
    <property type="entry name" value="Acrflvin-R"/>
</dbReference>
<feature type="transmembrane region" description="Helical" evidence="10">
    <location>
        <begin position="376"/>
        <end position="398"/>
    </location>
</feature>
<dbReference type="EMBL" id="CP073041">
    <property type="protein sequence ID" value="UXE64230.1"/>
    <property type="molecule type" value="Genomic_DNA"/>
</dbReference>
<evidence type="ECO:0000256" key="7">
    <source>
        <dbReference type="ARBA" id="ARBA00022989"/>
    </source>
</evidence>
<evidence type="ECO:0000256" key="1">
    <source>
        <dbReference type="ARBA" id="ARBA00004429"/>
    </source>
</evidence>
<dbReference type="SUPFAM" id="SSF82866">
    <property type="entry name" value="Multidrug efflux transporter AcrB transmembrane domain"/>
    <property type="match status" value="2"/>
</dbReference>
<keyword evidence="8 10" id="KW-0472">Membrane</keyword>
<reference evidence="11" key="1">
    <citation type="submission" date="2021-04" db="EMBL/GenBank/DDBJ databases">
        <title>Genome sequence of Woronichinia naegeliana from Washington state freshwater lake bloom.</title>
        <authorList>
            <person name="Dreher T.W."/>
        </authorList>
    </citation>
    <scope>NUCLEOTIDE SEQUENCE</scope>
    <source>
        <strain evidence="11">WA131</strain>
    </source>
</reference>
<name>A0A977L540_9CYAN</name>
<dbReference type="Gene3D" id="3.30.2090.10">
    <property type="entry name" value="Multidrug efflux transporter AcrB TolC docking domain, DN and DC subdomains"/>
    <property type="match status" value="2"/>
</dbReference>
<dbReference type="Gene3D" id="3.30.70.1440">
    <property type="entry name" value="Multidrug efflux transporter AcrB pore domain"/>
    <property type="match status" value="1"/>
</dbReference>
<evidence type="ECO:0000256" key="9">
    <source>
        <dbReference type="SAM" id="MobiDB-lite"/>
    </source>
</evidence>
<dbReference type="AlphaFoldDB" id="A0A977L540"/>
<feature type="transmembrane region" description="Helical" evidence="10">
    <location>
        <begin position="946"/>
        <end position="970"/>
    </location>
</feature>
<dbReference type="Proteomes" id="UP001065613">
    <property type="component" value="Chromosome"/>
</dbReference>
<dbReference type="InterPro" id="IPR027463">
    <property type="entry name" value="AcrB_DN_DC_subdom"/>
</dbReference>
<dbReference type="PRINTS" id="PR00702">
    <property type="entry name" value="ACRIFLAVINRP"/>
</dbReference>
<feature type="compositionally biased region" description="Polar residues" evidence="9">
    <location>
        <begin position="1069"/>
        <end position="1096"/>
    </location>
</feature>
<gene>
    <name evidence="11" type="ORF">KA717_18085</name>
</gene>
<dbReference type="SUPFAM" id="SSF82714">
    <property type="entry name" value="Multidrug efflux transporter AcrB TolC docking domain, DN and DC subdomains"/>
    <property type="match status" value="2"/>
</dbReference>
<feature type="region of interest" description="Disordered" evidence="9">
    <location>
        <begin position="1059"/>
        <end position="1096"/>
    </location>
</feature>
<evidence type="ECO:0000256" key="2">
    <source>
        <dbReference type="ARBA" id="ARBA00010942"/>
    </source>
</evidence>
<accession>A0A977L540</accession>
<dbReference type="Gene3D" id="1.20.1640.10">
    <property type="entry name" value="Multidrug efflux transporter AcrB transmembrane domain"/>
    <property type="match status" value="2"/>
</dbReference>
<dbReference type="GO" id="GO:0005886">
    <property type="term" value="C:plasma membrane"/>
    <property type="evidence" value="ECO:0007669"/>
    <property type="project" value="UniProtKB-SubCell"/>
</dbReference>
<feature type="transmembrane region" description="Helical" evidence="10">
    <location>
        <begin position="404"/>
        <end position="426"/>
    </location>
</feature>
<feature type="transmembrane region" description="Helical" evidence="10">
    <location>
        <begin position="1026"/>
        <end position="1048"/>
    </location>
</feature>
<evidence type="ECO:0000256" key="6">
    <source>
        <dbReference type="ARBA" id="ARBA00022692"/>
    </source>
</evidence>
<feature type="transmembrane region" description="Helical" evidence="10">
    <location>
        <begin position="880"/>
        <end position="900"/>
    </location>
</feature>
<evidence type="ECO:0000256" key="4">
    <source>
        <dbReference type="ARBA" id="ARBA00022475"/>
    </source>
</evidence>